<proteinExistence type="predicted"/>
<dbReference type="PIRSF" id="PIRSF008153">
    <property type="entry name" value="FMR1_interacting"/>
    <property type="match status" value="1"/>
</dbReference>
<evidence type="ECO:0000259" key="2">
    <source>
        <dbReference type="Pfam" id="PF07159"/>
    </source>
</evidence>
<dbReference type="PRINTS" id="PR01698">
    <property type="entry name" value="CYTOFMRPINTP"/>
</dbReference>
<dbReference type="InterPro" id="IPR008081">
    <property type="entry name" value="Cytoplasmic_FMR1-int"/>
</dbReference>
<dbReference type="OrthoDB" id="10265867at2759"/>
<dbReference type="Pfam" id="PF05994">
    <property type="entry name" value="FragX_IP"/>
    <property type="match status" value="1"/>
</dbReference>
<organism evidence="3 4">
    <name type="scientific">Artemisia annua</name>
    <name type="common">Sweet wormwood</name>
    <dbReference type="NCBI Taxonomy" id="35608"/>
    <lineage>
        <taxon>Eukaryota</taxon>
        <taxon>Viridiplantae</taxon>
        <taxon>Streptophyta</taxon>
        <taxon>Embryophyta</taxon>
        <taxon>Tracheophyta</taxon>
        <taxon>Spermatophyta</taxon>
        <taxon>Magnoliopsida</taxon>
        <taxon>eudicotyledons</taxon>
        <taxon>Gunneridae</taxon>
        <taxon>Pentapetalae</taxon>
        <taxon>asterids</taxon>
        <taxon>campanulids</taxon>
        <taxon>Asterales</taxon>
        <taxon>Asteraceae</taxon>
        <taxon>Asteroideae</taxon>
        <taxon>Anthemideae</taxon>
        <taxon>Artemisiinae</taxon>
        <taxon>Artemisia</taxon>
    </lineage>
</organism>
<dbReference type="GO" id="GO:0031267">
    <property type="term" value="F:small GTPase binding"/>
    <property type="evidence" value="ECO:0007669"/>
    <property type="project" value="InterPro"/>
</dbReference>
<feature type="chain" id="PRO_5015439607" evidence="1">
    <location>
        <begin position="20"/>
        <end position="1346"/>
    </location>
</feature>
<feature type="domain" description="CYRIA/CYRIB Rac1 binding" evidence="2">
    <location>
        <begin position="120"/>
        <end position="283"/>
    </location>
</feature>
<dbReference type="PANTHER" id="PTHR12195">
    <property type="entry name" value="CYTOPLASMIC FMR1-INTERACTING PROTEIN-RELATED"/>
    <property type="match status" value="1"/>
</dbReference>
<dbReference type="Pfam" id="PF07159">
    <property type="entry name" value="CYRIA-B_Rac1-bd"/>
    <property type="match status" value="1"/>
</dbReference>
<gene>
    <name evidence="3" type="ORF">CTI12_AA481780</name>
</gene>
<dbReference type="GO" id="GO:0005737">
    <property type="term" value="C:cytoplasm"/>
    <property type="evidence" value="ECO:0007669"/>
    <property type="project" value="UniProtKB-ARBA"/>
</dbReference>
<accession>A0A2U1LKB7</accession>
<name>A0A2U1LKB7_ARTAN</name>
<evidence type="ECO:0000313" key="4">
    <source>
        <dbReference type="Proteomes" id="UP000245207"/>
    </source>
</evidence>
<dbReference type="STRING" id="35608.A0A2U1LKB7"/>
<dbReference type="InterPro" id="IPR009828">
    <property type="entry name" value="CYRIA/CYRIB_Rac1-bd"/>
</dbReference>
<evidence type="ECO:0000313" key="3">
    <source>
        <dbReference type="EMBL" id="PWA49442.1"/>
    </source>
</evidence>
<feature type="signal peptide" evidence="1">
    <location>
        <begin position="1"/>
        <end position="19"/>
    </location>
</feature>
<dbReference type="EMBL" id="PKPP01008926">
    <property type="protein sequence ID" value="PWA49442.1"/>
    <property type="molecule type" value="Genomic_DNA"/>
</dbReference>
<keyword evidence="4" id="KW-1185">Reference proteome</keyword>
<comment type="caution">
    <text evidence="3">The sequence shown here is derived from an EMBL/GenBank/DDBJ whole genome shotgun (WGS) entry which is preliminary data.</text>
</comment>
<evidence type="ECO:0000256" key="1">
    <source>
        <dbReference type="SAM" id="SignalP"/>
    </source>
</evidence>
<dbReference type="Proteomes" id="UP000245207">
    <property type="component" value="Unassembled WGS sequence"/>
</dbReference>
<protein>
    <submittedName>
        <fullName evidence="3">Transcription activator</fullName>
    </submittedName>
</protein>
<reference evidence="3 4" key="1">
    <citation type="journal article" date="2018" name="Mol. Plant">
        <title>The genome of Artemisia annua provides insight into the evolution of Asteraceae family and artemisinin biosynthesis.</title>
        <authorList>
            <person name="Shen Q."/>
            <person name="Zhang L."/>
            <person name="Liao Z."/>
            <person name="Wang S."/>
            <person name="Yan T."/>
            <person name="Shi P."/>
            <person name="Liu M."/>
            <person name="Fu X."/>
            <person name="Pan Q."/>
            <person name="Wang Y."/>
            <person name="Lv Z."/>
            <person name="Lu X."/>
            <person name="Zhang F."/>
            <person name="Jiang W."/>
            <person name="Ma Y."/>
            <person name="Chen M."/>
            <person name="Hao X."/>
            <person name="Li L."/>
            <person name="Tang Y."/>
            <person name="Lv G."/>
            <person name="Zhou Y."/>
            <person name="Sun X."/>
            <person name="Brodelius P.E."/>
            <person name="Rose J.K.C."/>
            <person name="Tang K."/>
        </authorList>
    </citation>
    <scope>NUCLEOTIDE SEQUENCE [LARGE SCALE GENOMIC DNA]</scope>
    <source>
        <strain evidence="4">cv. Huhao1</strain>
        <tissue evidence="3">Leaf</tissue>
    </source>
</reference>
<sequence length="1346" mass="153909">MRFILFVDASLCWMICSEAMENDLEFRIYVMYRSCWFILWKCMLYLLFWYNYRLSQNCSAMPGNDVREMFSEMDILLTLKDDQPEVQGPALWVSSERGATSSPIEYSDVHAYRLSLSEDTKALNQLNTLIQEGKEMVSVLYAYRSCVKALPQLPDSMKQSQADLYLETYQVLDLEMSRLREIQRWQASAASKLAADMQRFSRPERRINGPTVTHLWSMLKLLDVLVQLDHLKNAKASIPNDFSWYKRTFTQVSIQWQDTDSMREELDDLQIFLSTRWAILLNLHVEMFRTNNVEDILQVLIVYAAECLELDFALLFPEKHVLLRVLPVLVVLATSSEKDSESLYKRVKMNRLITIFKNDPVIPAFPDLHLSPAAIMKELSMYFPKFSAQNRLLSLPAPHELPPREVQDYQRHYLVINHIGAIRAEHDDFTIRFASAMNQLALLKSIENADIEWSKEVKGCMYDMVVEGFQLLSRWSSRIWEQCAWKFSRPCKDFVPSESVEVTSVSDYEKVVRFNYSGDERKALVELVSYIKSIGSMMQRCDTLVADALWETVHAEVQDFVQNTLAAMLRTTFRKKKDLCRILSDMRTLSADWMANTSKPESELQTSQHGGEENKGNLFFPRAVAPTAAQIHCLQFLIYEVVSGGNMRKPGGLFGNSSSDIPANDLKQLETFFYKLSFFLHILDYSVTVATLTDLGFLWFREFYLESSRVIQFPIDCSLPWMLVDHVLESQNGGLLESVLMPFDIYNDSAQHALVVLKQRFLYDEIEAEVDNCFDIFVSRLCEAIFTHYKSWAASELLDPSFLFTLDNGEKFSVRPMRFTALLNMKRVKLLGRTINLRSLIAERMNKLFRENLEFLFDRFESQDLCAIVELEKLLEILKMTHEFLSRDLTIDSFGIMLSEMMENVSLVSYSSRLASQIWTEMQNDFLPNFILCNTTQRFVRSSKVPSAPVQKPSLPYAKPNFYCGTQELNSAHQSFARLHSGFFGLPHMFSIVRLLGSRSLPWLIRALLDHISTKITILEPMVTGLQEALPKSIGLLPFDGGVTGSMRLVKELLKWQSKTELKTEILHGIKEVGSALYWMGLLDIVLREVDTTQFMQVASWLGLIPGADGQILQSQEDGNSPVVTLFKSATAATLSTNPINPTPFYTMSKQAEAADLLYKANLNTGSVLEYALAFTSAALDKYCTKWSAAPKTGFIDITTSKDFYRIFSGLQIEYLEDSMQVPPNNHETLGDSIAWGGCTIIYLLGQQLHFELFDFSYQVLNIAEVDSAATGSLNKSAHFSQGWEVLLEAMKKARRLNNHVFSMLKARCPLEDKQACAIKQSGAPLHRIKFENTVSAFETLPQKCS</sequence>
<dbReference type="GO" id="GO:0030833">
    <property type="term" value="P:regulation of actin filament polymerization"/>
    <property type="evidence" value="ECO:0007669"/>
    <property type="project" value="InterPro"/>
</dbReference>
<keyword evidence="1" id="KW-0732">Signal</keyword>